<comment type="caution">
    <text evidence="3">The sequence shown here is derived from an EMBL/GenBank/DDBJ whole genome shotgun (WGS) entry which is preliminary data.</text>
</comment>
<evidence type="ECO:0000313" key="4">
    <source>
        <dbReference type="Proteomes" id="UP000604046"/>
    </source>
</evidence>
<organism evidence="3 4">
    <name type="scientific">Symbiodinium natans</name>
    <dbReference type="NCBI Taxonomy" id="878477"/>
    <lineage>
        <taxon>Eukaryota</taxon>
        <taxon>Sar</taxon>
        <taxon>Alveolata</taxon>
        <taxon>Dinophyceae</taxon>
        <taxon>Suessiales</taxon>
        <taxon>Symbiodiniaceae</taxon>
        <taxon>Symbiodinium</taxon>
    </lineage>
</organism>
<name>A0A812HXP8_9DINO</name>
<protein>
    <submittedName>
        <fullName evidence="3">SIK2 protein</fullName>
    </submittedName>
</protein>
<sequence length="768" mass="84635">MSNGSKVLATVAPAAQLHCNLRAEGFVALELRCGLFGADLELLSPSDCVWRSLARSGPVLSVMGQARAGLVLEVPLQELPPSTEHLVLATVGRTASEGGWLCLSVGSTSVMRSHAGKDSCAQGSMLLVLSRSPEAWLLQEMVPNLGLSLEQQAGAVVRELYWPEVGVAIQRTSMDFQSVTWLEVFRADPDGLCDSDEEKDMKESTETAETASNYVPPAMPCRSSLPEPPGGWDCQQTSRVLEDSAAGPASATQMWHPGLRDVSPSHSAACDEVDEVSLHGGQGRDFGPPRATQRLQEAKKNRHNDPFSLNLAEQQRQTVEAIAARRCLEQAHDENEALRRSWRAAEALAAEKSRRSEADVAELCQEAGRLTVSLGLAEEKHSKSEALAMQLRQDLSSLREEGKARERDLRQEAERLWSELEATSAKLTQHEAAWQTQMDDFATKLAKEKSKRERGKGELAALRQELERCKLAEQEAEASRKEGEKACAQECEHLRDQMRAEAEEAMRWRSEWAAARAHGSADPAFSAPTLRLELRKAEAAFAEELSSVRARLAAAERRNRELLENLQSTLQAGRQSSAPPAAVPTPPTSLPQEFRPLEAFQLGPKADEQDISTHGDAWQQWSRQRQYPEQDLWQLQEQQKAREVQLLRQQERQPLRMQPKERPIDATIAMSSNFSGGIGASYAEQDGGGSVSSTATIKPGGTGHGRHLTRLPSAPSFEIDAKNADNEAQIGEALRRAARQRRVAKTRSLDDEYARFVRDARRPASMPV</sequence>
<keyword evidence="1" id="KW-0175">Coiled coil</keyword>
<accession>A0A812HXP8</accession>
<dbReference type="OrthoDB" id="10623738at2759"/>
<feature type="coiled-coil region" evidence="1">
    <location>
        <begin position="445"/>
        <end position="511"/>
    </location>
</feature>
<proteinExistence type="predicted"/>
<feature type="region of interest" description="Disordered" evidence="2">
    <location>
        <begin position="570"/>
        <end position="592"/>
    </location>
</feature>
<reference evidence="3" key="1">
    <citation type="submission" date="2021-02" db="EMBL/GenBank/DDBJ databases">
        <authorList>
            <person name="Dougan E. K."/>
            <person name="Rhodes N."/>
            <person name="Thang M."/>
            <person name="Chan C."/>
        </authorList>
    </citation>
    <scope>NUCLEOTIDE SEQUENCE</scope>
</reference>
<feature type="region of interest" description="Disordered" evidence="2">
    <location>
        <begin position="192"/>
        <end position="266"/>
    </location>
</feature>
<keyword evidence="4" id="KW-1185">Reference proteome</keyword>
<dbReference type="EMBL" id="CAJNDS010000122">
    <property type="protein sequence ID" value="CAE6966122.1"/>
    <property type="molecule type" value="Genomic_DNA"/>
</dbReference>
<evidence type="ECO:0000313" key="3">
    <source>
        <dbReference type="EMBL" id="CAE6966122.1"/>
    </source>
</evidence>
<dbReference type="AlphaFoldDB" id="A0A812HXP8"/>
<evidence type="ECO:0000256" key="1">
    <source>
        <dbReference type="SAM" id="Coils"/>
    </source>
</evidence>
<gene>
    <name evidence="3" type="primary">SIK2</name>
    <name evidence="3" type="ORF">SNAT2548_LOCUS2196</name>
</gene>
<dbReference type="Proteomes" id="UP000604046">
    <property type="component" value="Unassembled WGS sequence"/>
</dbReference>
<evidence type="ECO:0000256" key="2">
    <source>
        <dbReference type="SAM" id="MobiDB-lite"/>
    </source>
</evidence>